<reference evidence="2" key="1">
    <citation type="journal article" date="2020" name="Stud. Mycol.">
        <title>101 Dothideomycetes genomes: a test case for predicting lifestyles and emergence of pathogens.</title>
        <authorList>
            <person name="Haridas S."/>
            <person name="Albert R."/>
            <person name="Binder M."/>
            <person name="Bloem J."/>
            <person name="Labutti K."/>
            <person name="Salamov A."/>
            <person name="Andreopoulos B."/>
            <person name="Baker S."/>
            <person name="Barry K."/>
            <person name="Bills G."/>
            <person name="Bluhm B."/>
            <person name="Cannon C."/>
            <person name="Castanera R."/>
            <person name="Culley D."/>
            <person name="Daum C."/>
            <person name="Ezra D."/>
            <person name="Gonzalez J."/>
            <person name="Henrissat B."/>
            <person name="Kuo A."/>
            <person name="Liang C."/>
            <person name="Lipzen A."/>
            <person name="Lutzoni F."/>
            <person name="Magnuson J."/>
            <person name="Mondo S."/>
            <person name="Nolan M."/>
            <person name="Ohm R."/>
            <person name="Pangilinan J."/>
            <person name="Park H.-J."/>
            <person name="Ramirez L."/>
            <person name="Alfaro M."/>
            <person name="Sun H."/>
            <person name="Tritt A."/>
            <person name="Yoshinaga Y."/>
            <person name="Zwiers L.-H."/>
            <person name="Turgeon B."/>
            <person name="Goodwin S."/>
            <person name="Spatafora J."/>
            <person name="Crous P."/>
            <person name="Grigoriev I."/>
        </authorList>
    </citation>
    <scope>NUCLEOTIDE SEQUENCE</scope>
    <source>
        <strain evidence="2">CBS 675.92</strain>
    </source>
</reference>
<dbReference type="AlphaFoldDB" id="A0A6A5TMQ4"/>
<dbReference type="Proteomes" id="UP000800035">
    <property type="component" value="Unassembled WGS sequence"/>
</dbReference>
<keyword evidence="3" id="KW-1185">Reference proteome</keyword>
<evidence type="ECO:0000313" key="2">
    <source>
        <dbReference type="EMBL" id="KAF1953484.1"/>
    </source>
</evidence>
<feature type="region of interest" description="Disordered" evidence="1">
    <location>
        <begin position="105"/>
        <end position="150"/>
    </location>
</feature>
<sequence>MVSASDPHRLGTFSMCFVACTDGNEEYCCQVPRFRTARGKLWWGCRCRLHCALKTERRRLQVNPSFYQIFARPGRGFSFTSLLMSQIVSIARYQMSKKKNVPFHLIHQSHPRVPRSPTRFRQSPLSQSPIPHRSITTPRAQNQQVLRNKL</sequence>
<name>A0A6A5TMQ4_9PLEO</name>
<accession>A0A6A5TMQ4</accession>
<protein>
    <submittedName>
        <fullName evidence="2">Uncharacterized protein</fullName>
    </submittedName>
</protein>
<evidence type="ECO:0000256" key="1">
    <source>
        <dbReference type="SAM" id="MobiDB-lite"/>
    </source>
</evidence>
<gene>
    <name evidence="2" type="ORF">CC80DRAFT_139628</name>
</gene>
<organism evidence="2 3">
    <name type="scientific">Byssothecium circinans</name>
    <dbReference type="NCBI Taxonomy" id="147558"/>
    <lineage>
        <taxon>Eukaryota</taxon>
        <taxon>Fungi</taxon>
        <taxon>Dikarya</taxon>
        <taxon>Ascomycota</taxon>
        <taxon>Pezizomycotina</taxon>
        <taxon>Dothideomycetes</taxon>
        <taxon>Pleosporomycetidae</taxon>
        <taxon>Pleosporales</taxon>
        <taxon>Massarineae</taxon>
        <taxon>Massarinaceae</taxon>
        <taxon>Byssothecium</taxon>
    </lineage>
</organism>
<dbReference type="EMBL" id="ML977003">
    <property type="protein sequence ID" value="KAF1953484.1"/>
    <property type="molecule type" value="Genomic_DNA"/>
</dbReference>
<evidence type="ECO:0000313" key="3">
    <source>
        <dbReference type="Proteomes" id="UP000800035"/>
    </source>
</evidence>
<feature type="compositionally biased region" description="Polar residues" evidence="1">
    <location>
        <begin position="119"/>
        <end position="150"/>
    </location>
</feature>
<proteinExistence type="predicted"/>